<evidence type="ECO:0000256" key="3">
    <source>
        <dbReference type="ARBA" id="ARBA00023211"/>
    </source>
</evidence>
<keyword evidence="6" id="KW-0645">Protease</keyword>
<dbReference type="InterPro" id="IPR029149">
    <property type="entry name" value="Creatin/AminoP/Spt16_N"/>
</dbReference>
<comment type="similarity">
    <text evidence="2">Belongs to the peptidase M24B family.</text>
</comment>
<comment type="cofactor">
    <cofactor evidence="1">
        <name>Mn(2+)</name>
        <dbReference type="ChEBI" id="CHEBI:29035"/>
    </cofactor>
</comment>
<dbReference type="OrthoDB" id="9806388at2"/>
<evidence type="ECO:0000256" key="1">
    <source>
        <dbReference type="ARBA" id="ARBA00001936"/>
    </source>
</evidence>
<dbReference type="Gene3D" id="3.90.230.10">
    <property type="entry name" value="Creatinase/methionine aminopeptidase superfamily"/>
    <property type="match status" value="1"/>
</dbReference>
<dbReference type="KEGG" id="wei:EQG49_12250"/>
<gene>
    <name evidence="6" type="ORF">EQG49_12250</name>
</gene>
<dbReference type="PANTHER" id="PTHR46112:SF10">
    <property type="entry name" value="DIPEPTIDASE YKVY-RELATED"/>
    <property type="match status" value="1"/>
</dbReference>
<dbReference type="RefSeq" id="WP_133364246.1">
    <property type="nucleotide sequence ID" value="NZ_CP037940.1"/>
</dbReference>
<sequence>MDYTHLNQVREWVGQQQADIAYFSNFESVHYLTGFGSDPLERVLALVVFPNKDPFIFAPALEVEVVKATGWPYDVYGYQDHEDAFKMIAENIKKRDTNPASWIIEKESLTVDRFEAIHQYFPAAKFDADATEYMAKMRMVKTPAEIALLHQAGRDADFAMETGWKALAEGKSELQVAAELEYASKIRGVVGMSFDTLIQAGAHAADPHGATSDIKIARDELILFDLGTIYQGYISDTSRTVAFGKPSEKQLEVHKVVLEAELAAQAAAKPGITAAQLDKVARDIITKAGYGEYFIHRLGHGMGMGEHEYPSIMEGNDLEIVPGMTFSIEPGIYIPGVVGVRIEDSVAITETGAESFTHTPKELQYFD</sequence>
<keyword evidence="6" id="KW-0031">Aminopeptidase</keyword>
<dbReference type="Gene3D" id="3.40.350.10">
    <property type="entry name" value="Creatinase/prolidase N-terminal domain"/>
    <property type="match status" value="1"/>
</dbReference>
<evidence type="ECO:0000259" key="5">
    <source>
        <dbReference type="Pfam" id="PF01321"/>
    </source>
</evidence>
<dbReference type="CDD" id="cd01092">
    <property type="entry name" value="APP-like"/>
    <property type="match status" value="1"/>
</dbReference>
<dbReference type="GO" id="GO:0004177">
    <property type="term" value="F:aminopeptidase activity"/>
    <property type="evidence" value="ECO:0007669"/>
    <property type="project" value="UniProtKB-KW"/>
</dbReference>
<dbReference type="InterPro" id="IPR000587">
    <property type="entry name" value="Creatinase_N"/>
</dbReference>
<evidence type="ECO:0000259" key="4">
    <source>
        <dbReference type="Pfam" id="PF00557"/>
    </source>
</evidence>
<keyword evidence="6" id="KW-0378">Hydrolase</keyword>
<keyword evidence="3" id="KW-0464">Manganese</keyword>
<dbReference type="SUPFAM" id="SSF53092">
    <property type="entry name" value="Creatinase/prolidase N-terminal domain"/>
    <property type="match status" value="1"/>
</dbReference>
<evidence type="ECO:0000313" key="7">
    <source>
        <dbReference type="Proteomes" id="UP000292886"/>
    </source>
</evidence>
<dbReference type="InterPro" id="IPR000994">
    <property type="entry name" value="Pept_M24"/>
</dbReference>
<dbReference type="PANTHER" id="PTHR46112">
    <property type="entry name" value="AMINOPEPTIDASE"/>
    <property type="match status" value="1"/>
</dbReference>
<dbReference type="AlphaFoldDB" id="A0A4P6YWA1"/>
<evidence type="ECO:0000256" key="2">
    <source>
        <dbReference type="ARBA" id="ARBA00008766"/>
    </source>
</evidence>
<dbReference type="InterPro" id="IPR050659">
    <property type="entry name" value="Peptidase_M24B"/>
</dbReference>
<organism evidence="6 7">
    <name type="scientific">Periweissella cryptocerci</name>
    <dbReference type="NCBI Taxonomy" id="2506420"/>
    <lineage>
        <taxon>Bacteria</taxon>
        <taxon>Bacillati</taxon>
        <taxon>Bacillota</taxon>
        <taxon>Bacilli</taxon>
        <taxon>Lactobacillales</taxon>
        <taxon>Lactobacillaceae</taxon>
        <taxon>Periweissella</taxon>
    </lineage>
</organism>
<feature type="domain" description="Creatinase N-terminal" evidence="5">
    <location>
        <begin position="6"/>
        <end position="140"/>
    </location>
</feature>
<name>A0A4P6YWA1_9LACO</name>
<keyword evidence="7" id="KW-1185">Reference proteome</keyword>
<accession>A0A4P6YWA1</accession>
<dbReference type="InterPro" id="IPR036005">
    <property type="entry name" value="Creatinase/aminopeptidase-like"/>
</dbReference>
<dbReference type="SUPFAM" id="SSF55920">
    <property type="entry name" value="Creatinase/aminopeptidase"/>
    <property type="match status" value="1"/>
</dbReference>
<dbReference type="EMBL" id="CP037940">
    <property type="protein sequence ID" value="QBO37169.1"/>
    <property type="molecule type" value="Genomic_DNA"/>
</dbReference>
<feature type="domain" description="Peptidase M24" evidence="4">
    <location>
        <begin position="148"/>
        <end position="350"/>
    </location>
</feature>
<evidence type="ECO:0000313" key="6">
    <source>
        <dbReference type="EMBL" id="QBO37169.1"/>
    </source>
</evidence>
<reference evidence="7" key="1">
    <citation type="submission" date="2019-03" db="EMBL/GenBank/DDBJ databases">
        <title>Weissella sp. 26KH-42 Genome sequencing.</title>
        <authorList>
            <person name="Heo J."/>
            <person name="Kim S.-J."/>
            <person name="Kim J.-S."/>
            <person name="Hong S.-B."/>
            <person name="Kwon S.-W."/>
        </authorList>
    </citation>
    <scope>NUCLEOTIDE SEQUENCE [LARGE SCALE GENOMIC DNA]</scope>
    <source>
        <strain evidence="7">26KH-42</strain>
    </source>
</reference>
<protein>
    <submittedName>
        <fullName evidence="6">Aminopeptidase P family protein</fullName>
    </submittedName>
</protein>
<dbReference type="Pfam" id="PF00557">
    <property type="entry name" value="Peptidase_M24"/>
    <property type="match status" value="1"/>
</dbReference>
<dbReference type="Proteomes" id="UP000292886">
    <property type="component" value="Chromosome"/>
</dbReference>
<dbReference type="Pfam" id="PF01321">
    <property type="entry name" value="Creatinase_N"/>
    <property type="match status" value="1"/>
</dbReference>
<proteinExistence type="inferred from homology"/>